<keyword evidence="2" id="KW-0812">Transmembrane</keyword>
<keyword evidence="5" id="KW-0472">Membrane</keyword>
<evidence type="ECO:0000256" key="1">
    <source>
        <dbReference type="ARBA" id="ARBA00004167"/>
    </source>
</evidence>
<protein>
    <submittedName>
        <fullName evidence="6">Uncharacterized protein</fullName>
    </submittedName>
</protein>
<sequence>MNKTLIFGLRNYVASNHSIFANFCTHRTASTLICGNDAKFPSVRCNQIHYSLFSKDSRPLNFPKNFAQFSTESKNNVPSNVNEKNGNDLDERKSSLIKRFKDAYAIYGKVVLITHGVTSCLWFGMFYSLACTWIDITDGKSSFCTAFGYSGINLLDILHSLNAPGWLSKPLHLGGGTVNTLATAIVFYKLAVPLRYGLTLILTRYLVRYLRLKGKAPQVQENDRLRNLAKEGAEISRERIKARMARSRRNVLMRRNQR</sequence>
<dbReference type="InterPro" id="IPR045866">
    <property type="entry name" value="FAM210A/B-like"/>
</dbReference>
<organism evidence="6 7">
    <name type="scientific">Schistosoma margrebowiei</name>
    <dbReference type="NCBI Taxonomy" id="48269"/>
    <lineage>
        <taxon>Eukaryota</taxon>
        <taxon>Metazoa</taxon>
        <taxon>Spiralia</taxon>
        <taxon>Lophotrochozoa</taxon>
        <taxon>Platyhelminthes</taxon>
        <taxon>Trematoda</taxon>
        <taxon>Digenea</taxon>
        <taxon>Strigeidida</taxon>
        <taxon>Schistosomatoidea</taxon>
        <taxon>Schistosomatidae</taxon>
        <taxon>Schistosoma</taxon>
    </lineage>
</organism>
<accession>A0A183M6B4</accession>
<keyword evidence="3" id="KW-1133">Transmembrane helix</keyword>
<dbReference type="InterPro" id="IPR009688">
    <property type="entry name" value="FAM210A/B-like_dom"/>
</dbReference>
<comment type="subcellular location">
    <subcellularLocation>
        <location evidence="1">Membrane</location>
        <topology evidence="1">Single-pass membrane protein</topology>
    </subcellularLocation>
</comment>
<dbReference type="EMBL" id="UZAI01006610">
    <property type="protein sequence ID" value="VDO96111.1"/>
    <property type="molecule type" value="Genomic_DNA"/>
</dbReference>
<gene>
    <name evidence="6" type="ORF">SMRZ_LOCUS11589</name>
</gene>
<dbReference type="GO" id="GO:0016020">
    <property type="term" value="C:membrane"/>
    <property type="evidence" value="ECO:0007669"/>
    <property type="project" value="UniProtKB-SubCell"/>
</dbReference>
<proteinExistence type="predicted"/>
<dbReference type="PANTHER" id="PTHR21377">
    <property type="entry name" value="PROTEIN FAM210B, MITOCHONDRIAL"/>
    <property type="match status" value="1"/>
</dbReference>
<dbReference type="Pfam" id="PF06916">
    <property type="entry name" value="FAM210A-B_dom"/>
    <property type="match status" value="1"/>
</dbReference>
<dbReference type="GO" id="GO:0005739">
    <property type="term" value="C:mitochondrion"/>
    <property type="evidence" value="ECO:0007669"/>
    <property type="project" value="TreeGrafter"/>
</dbReference>
<evidence type="ECO:0000256" key="5">
    <source>
        <dbReference type="ARBA" id="ARBA00023136"/>
    </source>
</evidence>
<evidence type="ECO:0000256" key="4">
    <source>
        <dbReference type="ARBA" id="ARBA00023054"/>
    </source>
</evidence>
<evidence type="ECO:0000313" key="6">
    <source>
        <dbReference type="EMBL" id="VDO96111.1"/>
    </source>
</evidence>
<dbReference type="Proteomes" id="UP000277204">
    <property type="component" value="Unassembled WGS sequence"/>
</dbReference>
<dbReference type="PANTHER" id="PTHR21377:SF1">
    <property type="entry name" value="PROTEIN FAM210A"/>
    <property type="match status" value="1"/>
</dbReference>
<evidence type="ECO:0000256" key="2">
    <source>
        <dbReference type="ARBA" id="ARBA00022692"/>
    </source>
</evidence>
<name>A0A183M6B4_9TREM</name>
<keyword evidence="4" id="KW-0175">Coiled coil</keyword>
<reference evidence="6 7" key="1">
    <citation type="submission" date="2018-11" db="EMBL/GenBank/DDBJ databases">
        <authorList>
            <consortium name="Pathogen Informatics"/>
        </authorList>
    </citation>
    <scope>NUCLEOTIDE SEQUENCE [LARGE SCALE GENOMIC DNA]</scope>
    <source>
        <strain evidence="6 7">Zambia</strain>
    </source>
</reference>
<evidence type="ECO:0000313" key="7">
    <source>
        <dbReference type="Proteomes" id="UP000277204"/>
    </source>
</evidence>
<dbReference type="AlphaFoldDB" id="A0A183M6B4"/>
<keyword evidence="7" id="KW-1185">Reference proteome</keyword>
<evidence type="ECO:0000256" key="3">
    <source>
        <dbReference type="ARBA" id="ARBA00022989"/>
    </source>
</evidence>